<gene>
    <name evidence="1" type="ORF">A8O14_07930</name>
</gene>
<dbReference type="Proteomes" id="UP000078463">
    <property type="component" value="Chromosome"/>
</dbReference>
<accession>A0A191UGG8</accession>
<organism evidence="1 2">
    <name type="scientific">Polynucleobacter wuianus</name>
    <dbReference type="NCBI Taxonomy" id="1743168"/>
    <lineage>
        <taxon>Bacteria</taxon>
        <taxon>Pseudomonadati</taxon>
        <taxon>Pseudomonadota</taxon>
        <taxon>Betaproteobacteria</taxon>
        <taxon>Burkholderiales</taxon>
        <taxon>Burkholderiaceae</taxon>
        <taxon>Polynucleobacter</taxon>
    </lineage>
</organism>
<keyword evidence="2" id="KW-1185">Reference proteome</keyword>
<sequence>MLTSALVLITMLPLQVSPSGKDAIPFNRPLAVAVFVDSAKILGLPKFKLRDSNGNRYRPEKNLIQEPLAVLQQNAGLINASNENLRKSYIQSYVRR</sequence>
<name>A0A191UGG8_9BURK</name>
<dbReference type="STRING" id="1743168.A8O14_07930"/>
<evidence type="ECO:0000313" key="1">
    <source>
        <dbReference type="EMBL" id="ANJ00006.1"/>
    </source>
</evidence>
<reference evidence="2" key="1">
    <citation type="submission" date="2016-05" db="EMBL/GenBank/DDBJ databases">
        <title>Polynucleobacter sp. QLW-P1FAT50C-4 genome.</title>
        <authorList>
            <person name="Hahn M.W."/>
        </authorList>
    </citation>
    <scope>NUCLEOTIDE SEQUENCE [LARGE SCALE GENOMIC DNA]</scope>
    <source>
        <strain evidence="2">QLW-P1FAT50C-4</strain>
    </source>
</reference>
<dbReference type="KEGG" id="pwu:A8O14_07930"/>
<dbReference type="AlphaFoldDB" id="A0A191UGG8"/>
<proteinExistence type="predicted"/>
<evidence type="ECO:0000313" key="2">
    <source>
        <dbReference type="Proteomes" id="UP000078463"/>
    </source>
</evidence>
<dbReference type="EMBL" id="CP015922">
    <property type="protein sequence ID" value="ANJ00006.1"/>
    <property type="molecule type" value="Genomic_DNA"/>
</dbReference>
<protein>
    <submittedName>
        <fullName evidence="1">Uncharacterized protein</fullName>
    </submittedName>
</protein>